<evidence type="ECO:0000256" key="1">
    <source>
        <dbReference type="SAM" id="Phobius"/>
    </source>
</evidence>
<accession>A0A317CJJ2</accession>
<comment type="caution">
    <text evidence="2">The sequence shown here is derived from an EMBL/GenBank/DDBJ whole genome shotgun (WGS) entry which is preliminary data.</text>
</comment>
<organism evidence="2 3">
    <name type="scientific">Leucothrix arctica</name>
    <dbReference type="NCBI Taxonomy" id="1481894"/>
    <lineage>
        <taxon>Bacteria</taxon>
        <taxon>Pseudomonadati</taxon>
        <taxon>Pseudomonadota</taxon>
        <taxon>Gammaproteobacteria</taxon>
        <taxon>Thiotrichales</taxon>
        <taxon>Thiotrichaceae</taxon>
        <taxon>Leucothrix</taxon>
    </lineage>
</organism>
<dbReference type="InterPro" id="IPR008621">
    <property type="entry name" value="Cbb3-typ_cyt_oxidase_comp"/>
</dbReference>
<gene>
    <name evidence="2" type="ORF">DKT75_03395</name>
</gene>
<dbReference type="Pfam" id="PF05545">
    <property type="entry name" value="FixQ"/>
    <property type="match status" value="1"/>
</dbReference>
<dbReference type="Proteomes" id="UP000245506">
    <property type="component" value="Unassembled WGS sequence"/>
</dbReference>
<protein>
    <submittedName>
        <fullName evidence="2">CcoQ/FixQ family Cbb3-type cytochrome c oxidase assembly chaperone</fullName>
    </submittedName>
</protein>
<dbReference type="OrthoDB" id="7066079at2"/>
<reference evidence="2 3" key="1">
    <citation type="submission" date="2018-05" db="EMBL/GenBank/DDBJ databases">
        <title>Leucothrix arctica sp. nov., isolated from Arctic seawater.</title>
        <authorList>
            <person name="Choi A."/>
            <person name="Baek K."/>
        </authorList>
    </citation>
    <scope>NUCLEOTIDE SEQUENCE [LARGE SCALE GENOMIC DNA]</scope>
    <source>
        <strain evidence="2 3">IMCC9719</strain>
    </source>
</reference>
<evidence type="ECO:0000313" key="2">
    <source>
        <dbReference type="EMBL" id="PWQ98509.1"/>
    </source>
</evidence>
<keyword evidence="1" id="KW-0472">Membrane</keyword>
<feature type="transmembrane region" description="Helical" evidence="1">
    <location>
        <begin position="16"/>
        <end position="35"/>
    </location>
</feature>
<evidence type="ECO:0000313" key="3">
    <source>
        <dbReference type="Proteomes" id="UP000245506"/>
    </source>
</evidence>
<dbReference type="EMBL" id="QGKL01000011">
    <property type="protein sequence ID" value="PWQ98509.1"/>
    <property type="molecule type" value="Genomic_DNA"/>
</dbReference>
<keyword evidence="1" id="KW-1133">Transmembrane helix</keyword>
<name>A0A317CJJ2_9GAMM</name>
<keyword evidence="3" id="KW-1185">Reference proteome</keyword>
<proteinExistence type="predicted"/>
<dbReference type="AlphaFoldDB" id="A0A317CJJ2"/>
<sequence length="67" mass="7861">MTDIWLWMSDLANSKITALLIFFTLFSGMLLYVYGDKKRSKRLESYKDIPLDDDIHENMTKGDRKNG</sequence>
<dbReference type="RefSeq" id="WP_109822027.1">
    <property type="nucleotide sequence ID" value="NZ_QGKL01000011.1"/>
</dbReference>
<keyword evidence="1" id="KW-0812">Transmembrane</keyword>